<gene>
    <name evidence="1" type="ORF">FNV43_RR01750</name>
</gene>
<evidence type="ECO:0000313" key="2">
    <source>
        <dbReference type="Proteomes" id="UP000796880"/>
    </source>
</evidence>
<sequence length="290" mass="32924">MQSQQKNPPEVLHSLHQQIGSSDNCGGPESPPFSIRKYVLACRQKDIFHSWPFPEKYLQICLKHGINDVLPPLESHHSAIQSLRGDVHFNYCSQQKDENAGSCKKIVQITVGQEQMLKEKCNLYSDEEISKGSSQDCHLSLSSNSYKHEEDGINLSSGVASDIVVSRNQLHSHQSNKIMNGAKRLRNKRKRRKGKRKKRSMVDILTAAKPCTLEDLIRINRLCCGLSKPLENEIKRIEQTTDNSKSELTEEELNENLRPDDCDAADVDMLGEKRWVVKFTLNGCNPFPRT</sequence>
<dbReference type="EMBL" id="VOIH02000001">
    <property type="protein sequence ID" value="KAF3457093.1"/>
    <property type="molecule type" value="Genomic_DNA"/>
</dbReference>
<protein>
    <submittedName>
        <fullName evidence="1">Uncharacterized protein</fullName>
    </submittedName>
</protein>
<comment type="caution">
    <text evidence="1">The sequence shown here is derived from an EMBL/GenBank/DDBJ whole genome shotgun (WGS) entry which is preliminary data.</text>
</comment>
<dbReference type="PANTHER" id="PTHR35767">
    <property type="entry name" value="HAPLESS PROTEIN"/>
    <property type="match status" value="1"/>
</dbReference>
<dbReference type="Proteomes" id="UP000796880">
    <property type="component" value="Unassembled WGS sequence"/>
</dbReference>
<dbReference type="OrthoDB" id="1929441at2759"/>
<accession>A0A8K0HSV7</accession>
<name>A0A8K0HSV7_9ROSA</name>
<dbReference type="AlphaFoldDB" id="A0A8K0HSV7"/>
<dbReference type="PANTHER" id="PTHR35767:SF11">
    <property type="match status" value="1"/>
</dbReference>
<evidence type="ECO:0000313" key="1">
    <source>
        <dbReference type="EMBL" id="KAF3457093.1"/>
    </source>
</evidence>
<organism evidence="1 2">
    <name type="scientific">Rhamnella rubrinervis</name>
    <dbReference type="NCBI Taxonomy" id="2594499"/>
    <lineage>
        <taxon>Eukaryota</taxon>
        <taxon>Viridiplantae</taxon>
        <taxon>Streptophyta</taxon>
        <taxon>Embryophyta</taxon>
        <taxon>Tracheophyta</taxon>
        <taxon>Spermatophyta</taxon>
        <taxon>Magnoliopsida</taxon>
        <taxon>eudicotyledons</taxon>
        <taxon>Gunneridae</taxon>
        <taxon>Pentapetalae</taxon>
        <taxon>rosids</taxon>
        <taxon>fabids</taxon>
        <taxon>Rosales</taxon>
        <taxon>Rhamnaceae</taxon>
        <taxon>rhamnoid group</taxon>
        <taxon>Rhamneae</taxon>
        <taxon>Rhamnella</taxon>
    </lineage>
</organism>
<reference evidence="1" key="1">
    <citation type="submission" date="2020-03" db="EMBL/GenBank/DDBJ databases">
        <title>A high-quality chromosome-level genome assembly of a woody plant with both climbing and erect habits, Rhamnella rubrinervis.</title>
        <authorList>
            <person name="Lu Z."/>
            <person name="Yang Y."/>
            <person name="Zhu X."/>
            <person name="Sun Y."/>
        </authorList>
    </citation>
    <scope>NUCLEOTIDE SEQUENCE</scope>
    <source>
        <strain evidence="1">BYM</strain>
        <tissue evidence="1">Leaf</tissue>
    </source>
</reference>
<proteinExistence type="predicted"/>
<keyword evidence="2" id="KW-1185">Reference proteome</keyword>